<protein>
    <submittedName>
        <fullName evidence="3">Uncharacterized protein</fullName>
    </submittedName>
</protein>
<dbReference type="Proteomes" id="UP000444174">
    <property type="component" value="Unassembled WGS sequence"/>
</dbReference>
<feature type="region of interest" description="Disordered" evidence="1">
    <location>
        <begin position="1"/>
        <end position="39"/>
    </location>
</feature>
<accession>A0A843YCW7</accession>
<name>A0A843YCW7_9RHOB</name>
<comment type="caution">
    <text evidence="3">The sequence shown here is derived from an EMBL/GenBank/DDBJ whole genome shotgun (WGS) entry which is preliminary data.</text>
</comment>
<keyword evidence="2" id="KW-0472">Membrane</keyword>
<proteinExistence type="predicted"/>
<reference evidence="3 4" key="1">
    <citation type="submission" date="2019-10" db="EMBL/GenBank/DDBJ databases">
        <title>Epibacterium sp. nov., isolated from seawater.</title>
        <authorList>
            <person name="Zhang X."/>
            <person name="Li N."/>
        </authorList>
    </citation>
    <scope>NUCLEOTIDE SEQUENCE [LARGE SCALE GENOMIC DNA]</scope>
    <source>
        <strain evidence="3 4">SM1979</strain>
    </source>
</reference>
<dbReference type="RefSeq" id="WP_153213830.1">
    <property type="nucleotide sequence ID" value="NZ_WIBF01000001.1"/>
</dbReference>
<organism evidence="3 4">
    <name type="scientific">Tritonibacter litoralis</name>
    <dbReference type="NCBI Taxonomy" id="2662264"/>
    <lineage>
        <taxon>Bacteria</taxon>
        <taxon>Pseudomonadati</taxon>
        <taxon>Pseudomonadota</taxon>
        <taxon>Alphaproteobacteria</taxon>
        <taxon>Rhodobacterales</taxon>
        <taxon>Paracoccaceae</taxon>
        <taxon>Tritonibacter</taxon>
    </lineage>
</organism>
<gene>
    <name evidence="3" type="ORF">GFB49_00375</name>
</gene>
<evidence type="ECO:0000256" key="2">
    <source>
        <dbReference type="SAM" id="Phobius"/>
    </source>
</evidence>
<dbReference type="EMBL" id="WIBF01000001">
    <property type="protein sequence ID" value="MQQ06899.1"/>
    <property type="molecule type" value="Genomic_DNA"/>
</dbReference>
<dbReference type="AlphaFoldDB" id="A0A843YCW7"/>
<evidence type="ECO:0000256" key="1">
    <source>
        <dbReference type="SAM" id="MobiDB-lite"/>
    </source>
</evidence>
<evidence type="ECO:0000313" key="4">
    <source>
        <dbReference type="Proteomes" id="UP000444174"/>
    </source>
</evidence>
<sequence>MPQPSAAPFHQPTARSEASIVDEHDIKERAHSHRGITGEEDMAKTPRGWWVFPAVLLGLAFWGYIIYVLFIA</sequence>
<keyword evidence="4" id="KW-1185">Reference proteome</keyword>
<feature type="transmembrane region" description="Helical" evidence="2">
    <location>
        <begin position="49"/>
        <end position="70"/>
    </location>
</feature>
<keyword evidence="2" id="KW-1133">Transmembrane helix</keyword>
<evidence type="ECO:0000313" key="3">
    <source>
        <dbReference type="EMBL" id="MQQ06899.1"/>
    </source>
</evidence>
<keyword evidence="2" id="KW-0812">Transmembrane</keyword>